<reference evidence="1" key="1">
    <citation type="journal article" date="2020" name="bioRxiv">
        <title>A rank-normalized archaeal taxonomy based on genome phylogeny resolves widespread incomplete and uneven classifications.</title>
        <authorList>
            <person name="Rinke C."/>
            <person name="Chuvochina M."/>
            <person name="Mussig A.J."/>
            <person name="Chaumeil P.-A."/>
            <person name="Waite D.W."/>
            <person name="Whitman W.B."/>
            <person name="Parks D.H."/>
            <person name="Hugenholtz P."/>
        </authorList>
    </citation>
    <scope>NUCLEOTIDE SEQUENCE</scope>
    <source>
        <strain evidence="1">UBA8853</strain>
    </source>
</reference>
<evidence type="ECO:0000313" key="1">
    <source>
        <dbReference type="EMBL" id="HII70620.1"/>
    </source>
</evidence>
<protein>
    <submittedName>
        <fullName evidence="1">Uncharacterized protein</fullName>
    </submittedName>
</protein>
<proteinExistence type="predicted"/>
<comment type="caution">
    <text evidence="1">The sequence shown here is derived from an EMBL/GenBank/DDBJ whole genome shotgun (WGS) entry which is preliminary data.</text>
</comment>
<dbReference type="GeneID" id="1477540"/>
<accession>A0A832T283</accession>
<dbReference type="RefSeq" id="WP_011018609.1">
    <property type="nucleotide sequence ID" value="NZ_DUJS01000004.1"/>
</dbReference>
<gene>
    <name evidence="1" type="ORF">HA336_05245</name>
</gene>
<organism evidence="1 2">
    <name type="scientific">Methanopyrus kandleri</name>
    <dbReference type="NCBI Taxonomy" id="2320"/>
    <lineage>
        <taxon>Archaea</taxon>
        <taxon>Methanobacteriati</taxon>
        <taxon>Methanobacteriota</taxon>
        <taxon>Methanomada group</taxon>
        <taxon>Methanopyri</taxon>
        <taxon>Methanopyrales</taxon>
        <taxon>Methanopyraceae</taxon>
        <taxon>Methanopyrus</taxon>
    </lineage>
</organism>
<dbReference type="Proteomes" id="UP000619545">
    <property type="component" value="Unassembled WGS sequence"/>
</dbReference>
<name>A0A832T283_9EURY</name>
<sequence length="618" mass="68155">MRGPWIPALALLITLIGSTSAAPTVVLDESHLVVFKVPDANGQVVEKGAGDNPGYRVPPGDSGNYGGYKFPACAYWVPYFSLLSYEDADGRIHVFPAVTRGSQLGVMGIADHVINEVLPSSPRIEVDLSSGTPDPLELFTALGYSHLVLIVSEYDSLAISSALALKWKAVEDLRRRLPEAAEHPEKVGVVIALMARATVISPTETKDVLIPLVPGAHVINPASPFTWQGVENDPFYRLCVNSDLIVVVYKTEAFREEARLVFGDDAIYVRASADITAGAPAVIFNVPRRAESWRVAQTFEPWPSSLYLGALYGLPIAWAAEDLRLTGYSWEGVILVPSPAESGMYWDITSEFDEVLPEILGANPHIFLSYMTLTDPWNNSIQVGTPNFYAALPCLGHYPWDLIGVDLTTSTLLFDLKDYLVVTYNRIPEGNDQELGWGLVGPYAVVFEGPKGRPLILTWYALASGFCEWAWNRYLEFNRIPDQLYDVEAVAVGLEGVFALAKGLILGDINNVLSNRDYRFTVFFGYPIRSWETEARIQFDADAPNRHYTVIMGRGDSPVPDVPFMLAQSSDVYAILTLEPLRTDTGPDVSPNNAKRWVVTPWVALSIVPLLLSRRSSR</sequence>
<dbReference type="EMBL" id="DUJS01000004">
    <property type="protein sequence ID" value="HII70620.1"/>
    <property type="molecule type" value="Genomic_DNA"/>
</dbReference>
<evidence type="ECO:0000313" key="2">
    <source>
        <dbReference type="Proteomes" id="UP000619545"/>
    </source>
</evidence>
<dbReference type="AlphaFoldDB" id="A0A832T283"/>